<dbReference type="AlphaFoldDB" id="V6DK91"/>
<dbReference type="Proteomes" id="UP000018769">
    <property type="component" value="Chromosome I"/>
</dbReference>
<organism evidence="1 2">
    <name type="scientific">Candidatus Babela massiliensis</name>
    <dbReference type="NCBI Taxonomy" id="673862"/>
    <lineage>
        <taxon>Bacteria</taxon>
        <taxon>Candidatus Babelota</taxon>
        <taxon>Candidatus Babeliae</taxon>
        <taxon>Candidatus Babeliales</taxon>
        <taxon>Candidatus Babeliaceae</taxon>
        <taxon>Candidatus Babela</taxon>
    </lineage>
</organism>
<keyword evidence="2" id="KW-1185">Reference proteome</keyword>
<dbReference type="KEGG" id="dpb:BABL1_gene_80"/>
<gene>
    <name evidence="1" type="ORF">BABL1_gene_80</name>
</gene>
<dbReference type="RefSeq" id="WP_023792866.1">
    <property type="nucleotide sequence ID" value="NC_023003.1"/>
</dbReference>
<reference evidence="1 2" key="1">
    <citation type="journal article" date="2015" name="Biol. Direct">
        <title>Babela massiliensis, a representative of a widespread bacterial phylum with unusual adaptations to parasitism in amoebae.</title>
        <authorList>
            <person name="Pagnier I."/>
            <person name="Yutin N."/>
            <person name="Croce O."/>
            <person name="Makarova K.S."/>
            <person name="Wolf Y.I."/>
            <person name="Benamar S."/>
            <person name="Raoult D."/>
            <person name="Koonin E.V."/>
            <person name="La Scola B."/>
        </authorList>
    </citation>
    <scope>NUCLEOTIDE SEQUENCE [LARGE SCALE GENOMIC DNA]</scope>
    <source>
        <strain evidence="2">BABL1</strain>
    </source>
</reference>
<name>V6DK91_9BACT</name>
<proteinExistence type="predicted"/>
<dbReference type="HOGENOM" id="CLU_1944756_0_0_7"/>
<accession>V6DK91</accession>
<evidence type="ECO:0000313" key="2">
    <source>
        <dbReference type="Proteomes" id="UP000018769"/>
    </source>
</evidence>
<evidence type="ECO:0000313" key="1">
    <source>
        <dbReference type="EMBL" id="CDK30946.1"/>
    </source>
</evidence>
<protein>
    <submittedName>
        <fullName evidence="1">Uncharacterized protein</fullName>
    </submittedName>
</protein>
<dbReference type="STRING" id="673862.BABL1_gene_80"/>
<dbReference type="EMBL" id="HG793133">
    <property type="protein sequence ID" value="CDK30946.1"/>
    <property type="molecule type" value="Genomic_DNA"/>
</dbReference>
<sequence length="129" mass="14729">MNNKILLPILILVFVANNLFGGFQDTLSNFKQSIVTKVNPTFSSLSHNLQKYSKSLGEYICNNKEVTFGVVCAVSYLGIKAYKRYNSKKTLGDIAHKYKKQGYNECEVGRMVAQDLYQEMYRRGLKLNN</sequence>